<dbReference type="EMBL" id="JBBWRZ010000001">
    <property type="protein sequence ID" value="KAK8246845.1"/>
    <property type="molecule type" value="Genomic_DNA"/>
</dbReference>
<dbReference type="PANTHER" id="PTHR45831">
    <property type="entry name" value="LD24721P"/>
    <property type="match status" value="1"/>
</dbReference>
<feature type="region of interest" description="Disordered" evidence="4">
    <location>
        <begin position="356"/>
        <end position="387"/>
    </location>
</feature>
<dbReference type="Proteomes" id="UP001492380">
    <property type="component" value="Unassembled WGS sequence"/>
</dbReference>
<accession>A0ABR1Z360</accession>
<evidence type="ECO:0000256" key="1">
    <source>
        <dbReference type="ARBA" id="ARBA00022737"/>
    </source>
</evidence>
<keyword evidence="2 3" id="KW-0802">TPR repeat</keyword>
<proteinExistence type="predicted"/>
<feature type="region of interest" description="Disordered" evidence="4">
    <location>
        <begin position="1"/>
        <end position="184"/>
    </location>
</feature>
<dbReference type="InterPro" id="IPR047150">
    <property type="entry name" value="SGT"/>
</dbReference>
<feature type="compositionally biased region" description="Low complexity" evidence="4">
    <location>
        <begin position="139"/>
        <end position="152"/>
    </location>
</feature>
<name>A0ABR1Z360_9PEZI</name>
<feature type="compositionally biased region" description="Low complexity" evidence="4">
    <location>
        <begin position="1"/>
        <end position="10"/>
    </location>
</feature>
<keyword evidence="1" id="KW-0677">Repeat</keyword>
<feature type="compositionally biased region" description="Low complexity" evidence="4">
    <location>
        <begin position="28"/>
        <end position="41"/>
    </location>
</feature>
<dbReference type="Gene3D" id="1.25.40.10">
    <property type="entry name" value="Tetratricopeptide repeat domain"/>
    <property type="match status" value="1"/>
</dbReference>
<dbReference type="SMART" id="SM00028">
    <property type="entry name" value="TPR"/>
    <property type="match status" value="2"/>
</dbReference>
<feature type="compositionally biased region" description="Pro residues" evidence="4">
    <location>
        <begin position="11"/>
        <end position="27"/>
    </location>
</feature>
<evidence type="ECO:0000256" key="4">
    <source>
        <dbReference type="SAM" id="MobiDB-lite"/>
    </source>
</evidence>
<organism evidence="5 6">
    <name type="scientific">Phyllosticta capitalensis</name>
    <dbReference type="NCBI Taxonomy" id="121624"/>
    <lineage>
        <taxon>Eukaryota</taxon>
        <taxon>Fungi</taxon>
        <taxon>Dikarya</taxon>
        <taxon>Ascomycota</taxon>
        <taxon>Pezizomycotina</taxon>
        <taxon>Dothideomycetes</taxon>
        <taxon>Dothideomycetes incertae sedis</taxon>
        <taxon>Botryosphaeriales</taxon>
        <taxon>Phyllostictaceae</taxon>
        <taxon>Phyllosticta</taxon>
    </lineage>
</organism>
<gene>
    <name evidence="5" type="ORF">HDK90DRAFT_539217</name>
</gene>
<feature type="repeat" description="TPR" evidence="3">
    <location>
        <begin position="178"/>
        <end position="211"/>
    </location>
</feature>
<dbReference type="InterPro" id="IPR011990">
    <property type="entry name" value="TPR-like_helical_dom_sf"/>
</dbReference>
<keyword evidence="6" id="KW-1185">Reference proteome</keyword>
<feature type="compositionally biased region" description="Polar residues" evidence="4">
    <location>
        <begin position="42"/>
        <end position="51"/>
    </location>
</feature>
<evidence type="ECO:0000256" key="3">
    <source>
        <dbReference type="PROSITE-ProRule" id="PRU00339"/>
    </source>
</evidence>
<dbReference type="PANTHER" id="PTHR45831:SF4">
    <property type="match status" value="1"/>
</dbReference>
<evidence type="ECO:0000313" key="5">
    <source>
        <dbReference type="EMBL" id="KAK8246845.1"/>
    </source>
</evidence>
<comment type="caution">
    <text evidence="5">The sequence shown here is derived from an EMBL/GenBank/DDBJ whole genome shotgun (WGS) entry which is preliminary data.</text>
</comment>
<sequence length="456" mass="49983">MRLTNRRLLPSPRPHPRLPPSPRPSPPSSSSTSGQSLPSQPGLSQARSHISNAKAKDARRKPKFGEAPPPPPRHSPLRKQDAVPGSQKTQSRAAAPELPKVSPELPKVSPELPKVSPELPKVTPELPKATPAPSPEGASSQSQQEVQQEMSSNTRNGDNAFPAPPKPSGLDKKQRKEASRKFLDGEKALRDGKFELAIRNFTEAIQLDPTEPHYYYRRSEAYLGIGNTIAADEDSDKAVEVALESAGAWSRRGVAHIALDNPIGATMAFNEARRFEGGDGLPATRKIIKLSERELAGHGYPIVDRLAEAAKRRPTEQPQSPKFSQIKEEDEDIHDSALIRTCAIVFKALPSTPGAQNEAHIVLGDEEQKGQEEERRAEQERQAESQRQTQITSLLVLHGLICTGSNDACDFLAARFISSKEEANIKGFYRVRTMMDEKMSDETAIGQGLEDEDPDV</sequence>
<dbReference type="SUPFAM" id="SSF48452">
    <property type="entry name" value="TPR-like"/>
    <property type="match status" value="1"/>
</dbReference>
<protein>
    <recommendedName>
        <fullName evidence="7">TPR-like protein</fullName>
    </recommendedName>
</protein>
<evidence type="ECO:0000256" key="2">
    <source>
        <dbReference type="ARBA" id="ARBA00022803"/>
    </source>
</evidence>
<reference evidence="5 6" key="1">
    <citation type="submission" date="2024-04" db="EMBL/GenBank/DDBJ databases">
        <title>Phyllosticta paracitricarpa is synonymous to the EU quarantine fungus P. citricarpa based on phylogenomic analyses.</title>
        <authorList>
            <consortium name="Lawrence Berkeley National Laboratory"/>
            <person name="Van Ingen-Buijs V.A."/>
            <person name="Van Westerhoven A.C."/>
            <person name="Haridas S."/>
            <person name="Skiadas P."/>
            <person name="Martin F."/>
            <person name="Groenewald J.Z."/>
            <person name="Crous P.W."/>
            <person name="Seidl M.F."/>
        </authorList>
    </citation>
    <scope>NUCLEOTIDE SEQUENCE [LARGE SCALE GENOMIC DNA]</scope>
    <source>
        <strain evidence="5 6">CBS 123374</strain>
    </source>
</reference>
<dbReference type="PRINTS" id="PR01217">
    <property type="entry name" value="PRICHEXTENSN"/>
</dbReference>
<feature type="region of interest" description="Disordered" evidence="4">
    <location>
        <begin position="310"/>
        <end position="330"/>
    </location>
</feature>
<dbReference type="InterPro" id="IPR019734">
    <property type="entry name" value="TPR_rpt"/>
</dbReference>
<feature type="compositionally biased region" description="Basic and acidic residues" evidence="4">
    <location>
        <begin position="366"/>
        <end position="384"/>
    </location>
</feature>
<evidence type="ECO:0008006" key="7">
    <source>
        <dbReference type="Google" id="ProtNLM"/>
    </source>
</evidence>
<dbReference type="PROSITE" id="PS50005">
    <property type="entry name" value="TPR"/>
    <property type="match status" value="1"/>
</dbReference>
<evidence type="ECO:0000313" key="6">
    <source>
        <dbReference type="Proteomes" id="UP001492380"/>
    </source>
</evidence>
<feature type="compositionally biased region" description="Basic and acidic residues" evidence="4">
    <location>
        <begin position="169"/>
        <end position="184"/>
    </location>
</feature>